<dbReference type="EMBL" id="WHVB01000010">
    <property type="protein sequence ID" value="KAF8479183.1"/>
    <property type="molecule type" value="Genomic_DNA"/>
</dbReference>
<name>A0A9P5T8R6_9AGAM</name>
<dbReference type="Pfam" id="PF00702">
    <property type="entry name" value="Hydrolase"/>
    <property type="match status" value="1"/>
</dbReference>
<organism evidence="1 2">
    <name type="scientific">Russula ochroleuca</name>
    <dbReference type="NCBI Taxonomy" id="152965"/>
    <lineage>
        <taxon>Eukaryota</taxon>
        <taxon>Fungi</taxon>
        <taxon>Dikarya</taxon>
        <taxon>Basidiomycota</taxon>
        <taxon>Agaricomycotina</taxon>
        <taxon>Agaricomycetes</taxon>
        <taxon>Russulales</taxon>
        <taxon>Russulaceae</taxon>
        <taxon>Russula</taxon>
    </lineage>
</organism>
<evidence type="ECO:0000313" key="2">
    <source>
        <dbReference type="Proteomes" id="UP000759537"/>
    </source>
</evidence>
<dbReference type="InterPro" id="IPR023214">
    <property type="entry name" value="HAD_sf"/>
</dbReference>
<dbReference type="CDD" id="cd02603">
    <property type="entry name" value="HAD_sEH-N_like"/>
    <property type="match status" value="1"/>
</dbReference>
<gene>
    <name evidence="1" type="ORF">DFH94DRAFT_794399</name>
</gene>
<accession>A0A9P5T8R6</accession>
<dbReference type="PANTHER" id="PTHR47829">
    <property type="entry name" value="HYDROLASE, PUTATIVE (AFU_ORTHOLOGUE AFUA_1G12880)-RELATED"/>
    <property type="match status" value="1"/>
</dbReference>
<proteinExistence type="predicted"/>
<dbReference type="GO" id="GO:0016791">
    <property type="term" value="F:phosphatase activity"/>
    <property type="evidence" value="ECO:0007669"/>
    <property type="project" value="UniProtKB-ARBA"/>
</dbReference>
<dbReference type="InterPro" id="IPR023198">
    <property type="entry name" value="PGP-like_dom2"/>
</dbReference>
<keyword evidence="2" id="KW-1185">Reference proteome</keyword>
<dbReference type="Gene3D" id="1.10.150.240">
    <property type="entry name" value="Putative phosphatase, domain 2"/>
    <property type="match status" value="1"/>
</dbReference>
<dbReference type="AlphaFoldDB" id="A0A9P5T8R6"/>
<dbReference type="SUPFAM" id="SSF56784">
    <property type="entry name" value="HAD-like"/>
    <property type="match status" value="1"/>
</dbReference>
<dbReference type="SFLD" id="SFLDG01129">
    <property type="entry name" value="C1.5:_HAD__Beta-PGM__Phosphata"/>
    <property type="match status" value="1"/>
</dbReference>
<dbReference type="PANTHER" id="PTHR47829:SF1">
    <property type="entry name" value="HAD FAMILY PHOSPHATASE"/>
    <property type="match status" value="1"/>
</dbReference>
<comment type="caution">
    <text evidence="1">The sequence shown here is derived from an EMBL/GenBank/DDBJ whole genome shotgun (WGS) entry which is preliminary data.</text>
</comment>
<reference evidence="1" key="2">
    <citation type="journal article" date="2020" name="Nat. Commun.">
        <title>Large-scale genome sequencing of mycorrhizal fungi provides insights into the early evolution of symbiotic traits.</title>
        <authorList>
            <person name="Miyauchi S."/>
            <person name="Kiss E."/>
            <person name="Kuo A."/>
            <person name="Drula E."/>
            <person name="Kohler A."/>
            <person name="Sanchez-Garcia M."/>
            <person name="Morin E."/>
            <person name="Andreopoulos B."/>
            <person name="Barry K.W."/>
            <person name="Bonito G."/>
            <person name="Buee M."/>
            <person name="Carver A."/>
            <person name="Chen C."/>
            <person name="Cichocki N."/>
            <person name="Clum A."/>
            <person name="Culley D."/>
            <person name="Crous P.W."/>
            <person name="Fauchery L."/>
            <person name="Girlanda M."/>
            <person name="Hayes R.D."/>
            <person name="Keri Z."/>
            <person name="LaButti K."/>
            <person name="Lipzen A."/>
            <person name="Lombard V."/>
            <person name="Magnuson J."/>
            <person name="Maillard F."/>
            <person name="Murat C."/>
            <person name="Nolan M."/>
            <person name="Ohm R.A."/>
            <person name="Pangilinan J."/>
            <person name="Pereira M.F."/>
            <person name="Perotto S."/>
            <person name="Peter M."/>
            <person name="Pfister S."/>
            <person name="Riley R."/>
            <person name="Sitrit Y."/>
            <person name="Stielow J.B."/>
            <person name="Szollosi G."/>
            <person name="Zifcakova L."/>
            <person name="Stursova M."/>
            <person name="Spatafora J.W."/>
            <person name="Tedersoo L."/>
            <person name="Vaario L.M."/>
            <person name="Yamada A."/>
            <person name="Yan M."/>
            <person name="Wang P."/>
            <person name="Xu J."/>
            <person name="Bruns T."/>
            <person name="Baldrian P."/>
            <person name="Vilgalys R."/>
            <person name="Dunand C."/>
            <person name="Henrissat B."/>
            <person name="Grigoriev I.V."/>
            <person name="Hibbett D."/>
            <person name="Nagy L.G."/>
            <person name="Martin F.M."/>
        </authorList>
    </citation>
    <scope>NUCLEOTIDE SEQUENCE</scope>
    <source>
        <strain evidence="1">Prilba</strain>
    </source>
</reference>
<evidence type="ECO:0000313" key="1">
    <source>
        <dbReference type="EMBL" id="KAF8479183.1"/>
    </source>
</evidence>
<dbReference type="InterPro" id="IPR006439">
    <property type="entry name" value="HAD-SF_hydro_IA"/>
</dbReference>
<dbReference type="SFLD" id="SFLDS00003">
    <property type="entry name" value="Haloacid_Dehalogenase"/>
    <property type="match status" value="1"/>
</dbReference>
<dbReference type="OrthoDB" id="1694274at2759"/>
<dbReference type="InterPro" id="IPR052898">
    <property type="entry name" value="ACAD10-like"/>
</dbReference>
<dbReference type="InterPro" id="IPR036412">
    <property type="entry name" value="HAD-like_sf"/>
</dbReference>
<sequence length="280" mass="32241">MSSPHLKAILFDIGGVVVQSPLLAIREYEIEHRIPNNYINCLITGRGSEGAWQEFERGQISLFPFYEKFSQELSDVDNGNKWYIEYCERKNIACPELPQKLVIDGRELFGRMMRTSQTLDKYVYEAILRIRAVERWRVIALTNNYSKIDASFLGLDIRYSKRYPGVTLDSELRFLGWERGPVPPHIRKLFDDFLDSSEVGMRKPERRFYLLACERNHIRPQEAVFLDDLGLNLKTARELGMETIHVPMGGAASALRILGDKLGIDLTQDLEPEANMPSKL</sequence>
<dbReference type="Proteomes" id="UP000759537">
    <property type="component" value="Unassembled WGS sequence"/>
</dbReference>
<dbReference type="NCBIfam" id="TIGR01509">
    <property type="entry name" value="HAD-SF-IA-v3"/>
    <property type="match status" value="1"/>
</dbReference>
<dbReference type="Gene3D" id="3.40.50.1000">
    <property type="entry name" value="HAD superfamily/HAD-like"/>
    <property type="match status" value="1"/>
</dbReference>
<protein>
    <submittedName>
        <fullName evidence="1">HAD-like protein</fullName>
    </submittedName>
</protein>
<reference evidence="1" key="1">
    <citation type="submission" date="2019-10" db="EMBL/GenBank/DDBJ databases">
        <authorList>
            <consortium name="DOE Joint Genome Institute"/>
            <person name="Kuo A."/>
            <person name="Miyauchi S."/>
            <person name="Kiss E."/>
            <person name="Drula E."/>
            <person name="Kohler A."/>
            <person name="Sanchez-Garcia M."/>
            <person name="Andreopoulos B."/>
            <person name="Barry K.W."/>
            <person name="Bonito G."/>
            <person name="Buee M."/>
            <person name="Carver A."/>
            <person name="Chen C."/>
            <person name="Cichocki N."/>
            <person name="Clum A."/>
            <person name="Culley D."/>
            <person name="Crous P.W."/>
            <person name="Fauchery L."/>
            <person name="Girlanda M."/>
            <person name="Hayes R."/>
            <person name="Keri Z."/>
            <person name="LaButti K."/>
            <person name="Lipzen A."/>
            <person name="Lombard V."/>
            <person name="Magnuson J."/>
            <person name="Maillard F."/>
            <person name="Morin E."/>
            <person name="Murat C."/>
            <person name="Nolan M."/>
            <person name="Ohm R."/>
            <person name="Pangilinan J."/>
            <person name="Pereira M."/>
            <person name="Perotto S."/>
            <person name="Peter M."/>
            <person name="Riley R."/>
            <person name="Sitrit Y."/>
            <person name="Stielow B."/>
            <person name="Szollosi G."/>
            <person name="Zifcakova L."/>
            <person name="Stursova M."/>
            <person name="Spatafora J.W."/>
            <person name="Tedersoo L."/>
            <person name="Vaario L.-M."/>
            <person name="Yamada A."/>
            <person name="Yan M."/>
            <person name="Wang P."/>
            <person name="Xu J."/>
            <person name="Bruns T."/>
            <person name="Baldrian P."/>
            <person name="Vilgalys R."/>
            <person name="Henrissat B."/>
            <person name="Grigoriev I.V."/>
            <person name="Hibbett D."/>
            <person name="Nagy L.G."/>
            <person name="Martin F.M."/>
        </authorList>
    </citation>
    <scope>NUCLEOTIDE SEQUENCE</scope>
    <source>
        <strain evidence="1">Prilba</strain>
    </source>
</reference>